<dbReference type="InterPro" id="IPR019734">
    <property type="entry name" value="TPR_rpt"/>
</dbReference>
<reference evidence="2" key="2">
    <citation type="submission" date="2021-04" db="EMBL/GenBank/DDBJ databases">
        <authorList>
            <person name="Gilroy R."/>
        </authorList>
    </citation>
    <scope>NUCLEOTIDE SEQUENCE</scope>
    <source>
        <strain evidence="2">ChiHjej12B11-16260</strain>
    </source>
</reference>
<evidence type="ECO:0000313" key="2">
    <source>
        <dbReference type="EMBL" id="HIX44852.1"/>
    </source>
</evidence>
<proteinExistence type="predicted"/>
<dbReference type="Proteomes" id="UP000824246">
    <property type="component" value="Unassembled WGS sequence"/>
</dbReference>
<gene>
    <name evidence="2" type="ORF">H9982_01390</name>
</gene>
<dbReference type="InterPro" id="IPR011990">
    <property type="entry name" value="TPR-like_helical_dom_sf"/>
</dbReference>
<dbReference type="Pfam" id="PF14559">
    <property type="entry name" value="TPR_19"/>
    <property type="match status" value="1"/>
</dbReference>
<protein>
    <submittedName>
        <fullName evidence="2">Tetratricopeptide repeat protein</fullName>
    </submittedName>
</protein>
<evidence type="ECO:0000256" key="1">
    <source>
        <dbReference type="PROSITE-ProRule" id="PRU00339"/>
    </source>
</evidence>
<evidence type="ECO:0000313" key="3">
    <source>
        <dbReference type="Proteomes" id="UP000824246"/>
    </source>
</evidence>
<dbReference type="PANTHER" id="PTHR12558">
    <property type="entry name" value="CELL DIVISION CYCLE 16,23,27"/>
    <property type="match status" value="1"/>
</dbReference>
<dbReference type="PROSITE" id="PS50005">
    <property type="entry name" value="TPR"/>
    <property type="match status" value="3"/>
</dbReference>
<dbReference type="AlphaFoldDB" id="A0A9D1VR79"/>
<organism evidence="2 3">
    <name type="scientific">Candidatus Barnesiella excrementipullorum</name>
    <dbReference type="NCBI Taxonomy" id="2838479"/>
    <lineage>
        <taxon>Bacteria</taxon>
        <taxon>Pseudomonadati</taxon>
        <taxon>Bacteroidota</taxon>
        <taxon>Bacteroidia</taxon>
        <taxon>Bacteroidales</taxon>
        <taxon>Barnesiellaceae</taxon>
        <taxon>Barnesiella</taxon>
    </lineage>
</organism>
<sequence>RAANDFFDRVWTNAPASPEDCALLANVLQPQRIPAPVAALTVSALTLNLLHAFDEEKTNILIDTYLHHDNIEVQMRALCGLFFVLQQYRRRLPLYEKLHSRLSLLLDDNHFVTDMRNLLLQFIRSRDTEKIVRKLNEEVLPQMMKISPTLYKKIKEDDALNDLESLERNPEWQEIIDRSGIADSLREINDLQMEGADVFMGTFSHLKGFGFFNEIANWFLPFVPEHTALGSLFGGKEQSNHLVRMISSSGFLCNSDKYSFCLSLLQVPEAQRRMVTSQFKEETAALQELSKTELYAQEKERENISNRYLQDLYRFAKLFPRRGEFRDLFSISIEELMQIESLAPITGNEELMRLLGEYFFKREYYADAAYIFVMLTGNNFIDSELYQKTGFCFQSTDNYEVALEYYLKADLIKPDHLWTLRHIATCYRYMKKTDKALEYFSRAEKVAPDNLSVNLNIGHCYLELKQYDKALQYYFKVDYLDTKGTKARRPIAWCSFLADKKEQAWQYYTRILDDKPNAQDFLNAGHVAFAMGHIKKALELYLASIENDGGNAERFAQSFEQDTPDLLHAGIPADEIPILYDQVLYQANEKKGTNA</sequence>
<feature type="non-terminal residue" evidence="2">
    <location>
        <position position="1"/>
    </location>
</feature>
<keyword evidence="1" id="KW-0802">TPR repeat</keyword>
<comment type="caution">
    <text evidence="2">The sequence shown here is derived from an EMBL/GenBank/DDBJ whole genome shotgun (WGS) entry which is preliminary data.</text>
</comment>
<reference evidence="2" key="1">
    <citation type="journal article" date="2021" name="PeerJ">
        <title>Extensive microbial diversity within the chicken gut microbiome revealed by metagenomics and culture.</title>
        <authorList>
            <person name="Gilroy R."/>
            <person name="Ravi A."/>
            <person name="Getino M."/>
            <person name="Pursley I."/>
            <person name="Horton D.L."/>
            <person name="Alikhan N.F."/>
            <person name="Baker D."/>
            <person name="Gharbi K."/>
            <person name="Hall N."/>
            <person name="Watson M."/>
            <person name="Adriaenssens E.M."/>
            <person name="Foster-Nyarko E."/>
            <person name="Jarju S."/>
            <person name="Secka A."/>
            <person name="Antonio M."/>
            <person name="Oren A."/>
            <person name="Chaudhuri R.R."/>
            <person name="La Ragione R."/>
            <person name="Hildebrand F."/>
            <person name="Pallen M.J."/>
        </authorList>
    </citation>
    <scope>NUCLEOTIDE SEQUENCE</scope>
    <source>
        <strain evidence="2">ChiHjej12B11-16260</strain>
    </source>
</reference>
<dbReference type="EMBL" id="DXFB01000034">
    <property type="protein sequence ID" value="HIX44852.1"/>
    <property type="molecule type" value="Genomic_DNA"/>
</dbReference>
<name>A0A9D1VR79_9BACT</name>
<feature type="repeat" description="TPR" evidence="1">
    <location>
        <begin position="417"/>
        <end position="450"/>
    </location>
</feature>
<dbReference type="PANTHER" id="PTHR12558:SF13">
    <property type="entry name" value="CELL DIVISION CYCLE PROTEIN 27 HOMOLOG"/>
    <property type="match status" value="1"/>
</dbReference>
<dbReference type="SUPFAM" id="SSF48452">
    <property type="entry name" value="TPR-like"/>
    <property type="match status" value="1"/>
</dbReference>
<dbReference type="SMART" id="SM00028">
    <property type="entry name" value="TPR"/>
    <property type="match status" value="4"/>
</dbReference>
<accession>A0A9D1VR79</accession>
<feature type="repeat" description="TPR" evidence="1">
    <location>
        <begin position="451"/>
        <end position="484"/>
    </location>
</feature>
<dbReference type="Gene3D" id="1.25.40.10">
    <property type="entry name" value="Tetratricopeptide repeat domain"/>
    <property type="match status" value="2"/>
</dbReference>
<feature type="repeat" description="TPR" evidence="1">
    <location>
        <begin position="383"/>
        <end position="416"/>
    </location>
</feature>